<dbReference type="AlphaFoldDB" id="A0A2I8VS45"/>
<dbReference type="UniPathway" id="UPA00071"/>
<comment type="similarity">
    <text evidence="5">Belongs to the CofC family.</text>
</comment>
<keyword evidence="4 5" id="KW-0342">GTP-binding</keyword>
<evidence type="ECO:0000256" key="4">
    <source>
        <dbReference type="ARBA" id="ARBA00023134"/>
    </source>
</evidence>
<evidence type="ECO:0000256" key="5">
    <source>
        <dbReference type="HAMAP-Rule" id="MF_02114"/>
    </source>
</evidence>
<organism evidence="6 7">
    <name type="scientific">Salinigranum rubrum</name>
    <dbReference type="NCBI Taxonomy" id="755307"/>
    <lineage>
        <taxon>Archaea</taxon>
        <taxon>Methanobacteriati</taxon>
        <taxon>Methanobacteriota</taxon>
        <taxon>Stenosarchaea group</taxon>
        <taxon>Halobacteria</taxon>
        <taxon>Halobacteriales</taxon>
        <taxon>Haloferacaceae</taxon>
        <taxon>Salinigranum</taxon>
    </lineage>
</organism>
<dbReference type="RefSeq" id="WP_103427728.1">
    <property type="nucleotide sequence ID" value="NZ_CP026309.1"/>
</dbReference>
<dbReference type="KEGG" id="srub:C2R22_17235"/>
<keyword evidence="7" id="KW-1185">Reference proteome</keyword>
<dbReference type="PANTHER" id="PTHR40392">
    <property type="entry name" value="2-PHOSPHO-L-LACTATE GUANYLYLTRANSFERASE"/>
    <property type="match status" value="1"/>
</dbReference>
<dbReference type="EMBL" id="CP026309">
    <property type="protein sequence ID" value="AUV84039.1"/>
    <property type="molecule type" value="Genomic_DNA"/>
</dbReference>
<dbReference type="GO" id="GO:0052645">
    <property type="term" value="P:F420-0 metabolic process"/>
    <property type="evidence" value="ECO:0007669"/>
    <property type="project" value="UniProtKB-UniRule"/>
</dbReference>
<keyword evidence="1 5" id="KW-0808">Transferase</keyword>
<comment type="pathway">
    <text evidence="5">Cofactor biosynthesis; coenzyme F420 biosynthesis.</text>
</comment>
<dbReference type="Gene3D" id="3.90.550.10">
    <property type="entry name" value="Spore Coat Polysaccharide Biosynthesis Protein SpsA, Chain A"/>
    <property type="match status" value="1"/>
</dbReference>
<dbReference type="OrthoDB" id="11179at2157"/>
<keyword evidence="2 5" id="KW-0548">Nucleotidyltransferase</keyword>
<dbReference type="GeneID" id="35593873"/>
<evidence type="ECO:0000313" key="7">
    <source>
        <dbReference type="Proteomes" id="UP000236584"/>
    </source>
</evidence>
<dbReference type="NCBIfam" id="TIGR03552">
    <property type="entry name" value="F420_cofC"/>
    <property type="match status" value="1"/>
</dbReference>
<evidence type="ECO:0000256" key="2">
    <source>
        <dbReference type="ARBA" id="ARBA00022695"/>
    </source>
</evidence>
<evidence type="ECO:0000256" key="1">
    <source>
        <dbReference type="ARBA" id="ARBA00022679"/>
    </source>
</evidence>
<comment type="subunit">
    <text evidence="5">Homodimer.</text>
</comment>
<protein>
    <recommendedName>
        <fullName evidence="5">2-phospho-L-lactate guanylyltransferase</fullName>
        <shortName evidence="5">LP guanylyltransferase</shortName>
        <ecNumber evidence="5">2.7.7.68</ecNumber>
    </recommendedName>
</protein>
<dbReference type="GO" id="GO:0043814">
    <property type="term" value="F:phospholactate guanylyltransferase activity"/>
    <property type="evidence" value="ECO:0007669"/>
    <property type="project" value="UniProtKB-EC"/>
</dbReference>
<evidence type="ECO:0000313" key="6">
    <source>
        <dbReference type="EMBL" id="AUV84039.1"/>
    </source>
</evidence>
<dbReference type="HAMAP" id="MF_02114">
    <property type="entry name" value="CofC"/>
    <property type="match status" value="1"/>
</dbReference>
<comment type="catalytic activity">
    <reaction evidence="5">
        <text>(2S)-2-phospholactate + GTP + H(+) = (2S)-lactyl-2-diphospho-5'-guanosine + diphosphate</text>
        <dbReference type="Rhea" id="RHEA:63424"/>
        <dbReference type="ChEBI" id="CHEBI:15378"/>
        <dbReference type="ChEBI" id="CHEBI:33019"/>
        <dbReference type="ChEBI" id="CHEBI:37565"/>
        <dbReference type="ChEBI" id="CHEBI:59435"/>
        <dbReference type="ChEBI" id="CHEBI:59906"/>
        <dbReference type="EC" id="2.7.7.68"/>
    </reaction>
</comment>
<accession>A0A2I8VS45</accession>
<dbReference type="InterPro" id="IPR029044">
    <property type="entry name" value="Nucleotide-diphossugar_trans"/>
</dbReference>
<proteinExistence type="inferred from homology"/>
<dbReference type="SUPFAM" id="SSF53448">
    <property type="entry name" value="Nucleotide-diphospho-sugar transferases"/>
    <property type="match status" value="1"/>
</dbReference>
<name>A0A2I8VS45_9EURY</name>
<dbReference type="InterPro" id="IPR002835">
    <property type="entry name" value="CofC"/>
</dbReference>
<dbReference type="EC" id="2.7.7.68" evidence="5"/>
<dbReference type="Gene3D" id="6.10.140.50">
    <property type="match status" value="1"/>
</dbReference>
<evidence type="ECO:0000256" key="3">
    <source>
        <dbReference type="ARBA" id="ARBA00022741"/>
    </source>
</evidence>
<dbReference type="PANTHER" id="PTHR40392:SF1">
    <property type="entry name" value="2-PHOSPHO-L-LACTATE GUANYLYLTRANSFERASE"/>
    <property type="match status" value="1"/>
</dbReference>
<gene>
    <name evidence="5 6" type="primary">cofC</name>
    <name evidence="6" type="ORF">C2R22_17235</name>
</gene>
<sequence>MRVVVPFDATDPKTRLAPVLDATERREFARCMLRDVLDAVVGLSRADAVAGVDVAVDVVSTAPLDPPLERDVDSSDSDPSVTVRVDDRSLDSVVDDAIAETVGEGEAGASEPLVVVMADLALATPDALSRLVQPDEDVVLVPGRGLGTNALVVRTPAFRTDFHGASYLDHRRAAADVGTVGTVDSFRLATDVDEPADLVEAFVHGGERTRDWLTSRFELAVSEAEGRVTLARR</sequence>
<keyword evidence="3 5" id="KW-0547">Nucleotide-binding</keyword>
<reference evidence="6 7" key="1">
    <citation type="submission" date="2018-01" db="EMBL/GenBank/DDBJ databases">
        <title>Complete genome sequence of Salinigranum rubrum GX10T, an extremely halophilic archaeon isolated from a marine solar saltern.</title>
        <authorList>
            <person name="Han S."/>
        </authorList>
    </citation>
    <scope>NUCLEOTIDE SEQUENCE [LARGE SCALE GENOMIC DNA]</scope>
    <source>
        <strain evidence="6 7">GX10</strain>
    </source>
</reference>
<dbReference type="Proteomes" id="UP000236584">
    <property type="component" value="Chromosome"/>
</dbReference>
<dbReference type="GO" id="GO:0005525">
    <property type="term" value="F:GTP binding"/>
    <property type="evidence" value="ECO:0007669"/>
    <property type="project" value="UniProtKB-KW"/>
</dbReference>
<comment type="function">
    <text evidence="5">Guanylyltransferase that catalyzes the activation of (2S)-2-phospholactate (2-PL) as (2S)-lactyl-2-diphospho-5'-guanosine, via the condensation of 2-PL with GTP. It is involved in the biosynthesis of coenzyme F420, a hydride carrier cofactor.</text>
</comment>
<dbReference type="Pfam" id="PF01983">
    <property type="entry name" value="CofC"/>
    <property type="match status" value="1"/>
</dbReference>